<comment type="caution">
    <text evidence="8">The sequence shown here is derived from an EMBL/GenBank/DDBJ whole genome shotgun (WGS) entry which is preliminary data.</text>
</comment>
<keyword evidence="6" id="KW-0411">Iron-sulfur</keyword>
<keyword evidence="9" id="KW-1185">Reference proteome</keyword>
<proteinExistence type="predicted"/>
<evidence type="ECO:0000256" key="6">
    <source>
        <dbReference type="ARBA" id="ARBA00023014"/>
    </source>
</evidence>
<dbReference type="PANTHER" id="PTHR36923">
    <property type="entry name" value="FERREDOXIN"/>
    <property type="match status" value="1"/>
</dbReference>
<dbReference type="Gene3D" id="3.30.70.20">
    <property type="match status" value="1"/>
</dbReference>
<reference evidence="8 9" key="1">
    <citation type="submission" date="2023-07" db="EMBL/GenBank/DDBJ databases">
        <title>Sorghum-associated microbial communities from plants grown in Nebraska, USA.</title>
        <authorList>
            <person name="Schachtman D."/>
        </authorList>
    </citation>
    <scope>NUCLEOTIDE SEQUENCE [LARGE SCALE GENOMIC DNA]</scope>
    <source>
        <strain evidence="8 9">DS994</strain>
    </source>
</reference>
<evidence type="ECO:0000313" key="9">
    <source>
        <dbReference type="Proteomes" id="UP001226389"/>
    </source>
</evidence>
<keyword evidence="4" id="KW-0249">Electron transport</keyword>
<dbReference type="RefSeq" id="WP_307493109.1">
    <property type="nucleotide sequence ID" value="NZ_JAUSSY010000019.1"/>
</dbReference>
<keyword evidence="2" id="KW-0813">Transport</keyword>
<dbReference type="SUPFAM" id="SSF54862">
    <property type="entry name" value="4Fe-4S ferredoxins"/>
    <property type="match status" value="1"/>
</dbReference>
<sequence length="64" mass="6902">MRITIETKKCIGAGACVMEAVEVFDQREEDGVVILLNETPGQDQEANVRRAIAACPARAIALSE</sequence>
<evidence type="ECO:0000256" key="4">
    <source>
        <dbReference type="ARBA" id="ARBA00022982"/>
    </source>
</evidence>
<evidence type="ECO:0000256" key="5">
    <source>
        <dbReference type="ARBA" id="ARBA00023004"/>
    </source>
</evidence>
<dbReference type="InterPro" id="IPR051269">
    <property type="entry name" value="Fe-S_cluster_ET"/>
</dbReference>
<evidence type="ECO:0000256" key="3">
    <source>
        <dbReference type="ARBA" id="ARBA00022723"/>
    </source>
</evidence>
<evidence type="ECO:0000256" key="7">
    <source>
        <dbReference type="ARBA" id="ARBA00023291"/>
    </source>
</evidence>
<keyword evidence="5" id="KW-0408">Iron</keyword>
<evidence type="ECO:0000256" key="2">
    <source>
        <dbReference type="ARBA" id="ARBA00022448"/>
    </source>
</evidence>
<accession>A0ABT9UMF0</accession>
<comment type="cofactor">
    <cofactor evidence="1">
        <name>[3Fe-4S] cluster</name>
        <dbReference type="ChEBI" id="CHEBI:21137"/>
    </cofactor>
</comment>
<protein>
    <submittedName>
        <fullName evidence="8">Ferredoxin</fullName>
    </submittedName>
</protein>
<gene>
    <name evidence="8" type="ORF">J2T22_004036</name>
</gene>
<evidence type="ECO:0000256" key="1">
    <source>
        <dbReference type="ARBA" id="ARBA00001927"/>
    </source>
</evidence>
<name>A0ABT9UMF0_9MICC</name>
<keyword evidence="3" id="KW-0479">Metal-binding</keyword>
<keyword evidence="7" id="KW-0003">3Fe-4S</keyword>
<organism evidence="8 9">
    <name type="scientific">Pseudarthrobacter defluvii</name>
    <dbReference type="NCBI Taxonomy" id="410837"/>
    <lineage>
        <taxon>Bacteria</taxon>
        <taxon>Bacillati</taxon>
        <taxon>Actinomycetota</taxon>
        <taxon>Actinomycetes</taxon>
        <taxon>Micrococcales</taxon>
        <taxon>Micrococcaceae</taxon>
        <taxon>Pseudarthrobacter</taxon>
    </lineage>
</organism>
<dbReference type="Pfam" id="PF13370">
    <property type="entry name" value="Fer4_13"/>
    <property type="match status" value="1"/>
</dbReference>
<dbReference type="PANTHER" id="PTHR36923:SF3">
    <property type="entry name" value="FERREDOXIN"/>
    <property type="match status" value="1"/>
</dbReference>
<dbReference type="Proteomes" id="UP001226389">
    <property type="component" value="Unassembled WGS sequence"/>
</dbReference>
<evidence type="ECO:0000313" key="8">
    <source>
        <dbReference type="EMBL" id="MDQ0120826.1"/>
    </source>
</evidence>
<dbReference type="EMBL" id="JAUSSY010000019">
    <property type="protein sequence ID" value="MDQ0120826.1"/>
    <property type="molecule type" value="Genomic_DNA"/>
</dbReference>